<dbReference type="Gene3D" id="3.30.460.10">
    <property type="entry name" value="Beta Polymerase, domain 2"/>
    <property type="match status" value="1"/>
</dbReference>
<comment type="function">
    <text evidence="7">DNA polymerase that functions in several pathways of DNA repair. Involved in base excision repair (BER) responsible for repair of lesions that give rise to abasic (AP) sites in DNA. Also contributes to DNA double-strand break repair by non-homologous end joining and homologous recombination. Has both template-dependent and template-independent (terminal transferase) DNA polymerase activities. Has also a 5'-deoxyribose-5-phosphate lyase (dRP lyase) activity.</text>
</comment>
<evidence type="ECO:0000313" key="10">
    <source>
        <dbReference type="Proteomes" id="UP000736335"/>
    </source>
</evidence>
<dbReference type="InterPro" id="IPR010996">
    <property type="entry name" value="HHH_MUS81"/>
</dbReference>
<dbReference type="GO" id="GO:0006303">
    <property type="term" value="P:double-strand break repair via nonhomologous end joining"/>
    <property type="evidence" value="ECO:0007669"/>
    <property type="project" value="TreeGrafter"/>
</dbReference>
<dbReference type="Pfam" id="PF14716">
    <property type="entry name" value="HHH_8"/>
    <property type="match status" value="1"/>
</dbReference>
<dbReference type="SUPFAM" id="SSF47802">
    <property type="entry name" value="DNA polymerase beta, N-terminal domain-like"/>
    <property type="match status" value="1"/>
</dbReference>
<sequence length="454" mass="51328">MLQNLATRTCTRRATASLASGLPLPLSHVQRRFYPTGKNTDILKLLKECEKEEETSPKRNGYKIRSFKLAGVIIEGLDFRVQHGDDLKNVRGVGPGIRDRINVFLGHQKPEDPERTRAVRTLMTVPGLGKKNAEVLYDSGCGTVERLQLKKYKDTLSPGAKRGLKYFHHVQKPVPRENVERIVEFCKHSMPMDGYEIIIAGAYRRGAPALTEPIELLIVDEHYTDPIPSPPHPYTLPPPSACRPTRSKAPFAQYYTDNEAKAKSGLLRKIIRPLERMGVVSDTTIPAANVWQGWLRVPKKSGDVWETRRERIAGIGSLYGDFHRVNITYVPKKSKGATLLALTGDGYYYLDCRRKAVQAMLYLNEWGLWQWEHDEEALAQFQTSDAPFEKNSLGSMWAIDSDGDKGRWVHLECYEEEHILDAIGAEYVPPHKRNFGFIVGKKPKEGGPVIMKNP</sequence>
<dbReference type="Gene3D" id="1.10.150.20">
    <property type="entry name" value="5' to 3' exonuclease, C-terminal subdomain"/>
    <property type="match status" value="1"/>
</dbReference>
<comment type="subcellular location">
    <subcellularLocation>
        <location evidence="7">Nucleus</location>
    </subcellularLocation>
</comment>
<accession>A0A9P6HBA5</accession>
<evidence type="ECO:0000313" key="9">
    <source>
        <dbReference type="EMBL" id="KAF9783387.1"/>
    </source>
</evidence>
<dbReference type="GO" id="GO:0046872">
    <property type="term" value="F:metal ion binding"/>
    <property type="evidence" value="ECO:0007669"/>
    <property type="project" value="UniProtKB-UniRule"/>
</dbReference>
<keyword evidence="4 7" id="KW-0239">DNA-directed DNA polymerase</keyword>
<comment type="catalytic activity">
    <reaction evidence="6 7">
        <text>DNA(n) + a 2'-deoxyribonucleoside 5'-triphosphate = DNA(n+1) + diphosphate</text>
        <dbReference type="Rhea" id="RHEA:22508"/>
        <dbReference type="Rhea" id="RHEA-COMP:17339"/>
        <dbReference type="Rhea" id="RHEA-COMP:17340"/>
        <dbReference type="ChEBI" id="CHEBI:33019"/>
        <dbReference type="ChEBI" id="CHEBI:61560"/>
        <dbReference type="ChEBI" id="CHEBI:173112"/>
        <dbReference type="EC" id="2.7.7.7"/>
    </reaction>
</comment>
<dbReference type="EC" id="2.7.7.7" evidence="7"/>
<dbReference type="SUPFAM" id="SSF81301">
    <property type="entry name" value="Nucleotidyltransferase"/>
    <property type="match status" value="1"/>
</dbReference>
<dbReference type="InterPro" id="IPR043519">
    <property type="entry name" value="NT_sf"/>
</dbReference>
<name>A0A9P6HBA5_9AGAM</name>
<dbReference type="SUPFAM" id="SSF81585">
    <property type="entry name" value="PsbU/PolX domain-like"/>
    <property type="match status" value="1"/>
</dbReference>
<keyword evidence="10" id="KW-1185">Reference proteome</keyword>
<proteinExistence type="inferred from homology"/>
<keyword evidence="3 7" id="KW-0227">DNA damage</keyword>
<dbReference type="OrthoDB" id="205514at2759"/>
<keyword evidence="1 7" id="KW-0808">Transferase</keyword>
<dbReference type="GO" id="GO:0003677">
    <property type="term" value="F:DNA binding"/>
    <property type="evidence" value="ECO:0007669"/>
    <property type="project" value="UniProtKB-UniRule"/>
</dbReference>
<keyword evidence="5 7" id="KW-0234">DNA repair</keyword>
<evidence type="ECO:0000256" key="4">
    <source>
        <dbReference type="ARBA" id="ARBA00022932"/>
    </source>
</evidence>
<dbReference type="InterPro" id="IPR002054">
    <property type="entry name" value="DNA-dir_DNA_pol_X"/>
</dbReference>
<dbReference type="InterPro" id="IPR022312">
    <property type="entry name" value="DNA_pol_X"/>
</dbReference>
<dbReference type="AlphaFoldDB" id="A0A9P6HBA5"/>
<evidence type="ECO:0000256" key="1">
    <source>
        <dbReference type="ARBA" id="ARBA00022679"/>
    </source>
</evidence>
<evidence type="ECO:0000256" key="5">
    <source>
        <dbReference type="ARBA" id="ARBA00023204"/>
    </source>
</evidence>
<dbReference type="Gene3D" id="1.10.150.110">
    <property type="entry name" value="DNA polymerase beta, N-terminal domain-like"/>
    <property type="match status" value="1"/>
</dbReference>
<evidence type="ECO:0000259" key="8">
    <source>
        <dbReference type="SMART" id="SM00483"/>
    </source>
</evidence>
<dbReference type="Proteomes" id="UP000736335">
    <property type="component" value="Unassembled WGS sequence"/>
</dbReference>
<dbReference type="InterPro" id="IPR027421">
    <property type="entry name" value="DNA_pol_lamdba_lyase_dom_sf"/>
</dbReference>
<dbReference type="Gene3D" id="3.30.210.10">
    <property type="entry name" value="DNA polymerase, thumb domain"/>
    <property type="match status" value="1"/>
</dbReference>
<dbReference type="InterPro" id="IPR029398">
    <property type="entry name" value="PolB_thumb"/>
</dbReference>
<comment type="caution">
    <text evidence="9">The sequence shown here is derived from an EMBL/GenBank/DDBJ whole genome shotgun (WGS) entry which is preliminary data.</text>
</comment>
<gene>
    <name evidence="9" type="ORF">BJ322DRAFT_1070619</name>
</gene>
<keyword evidence="2 7" id="KW-0548">Nucleotidyltransferase</keyword>
<evidence type="ECO:0000256" key="3">
    <source>
        <dbReference type="ARBA" id="ARBA00022763"/>
    </source>
</evidence>
<keyword evidence="7" id="KW-0539">Nucleus</keyword>
<dbReference type="GO" id="GO:0003887">
    <property type="term" value="F:DNA-directed DNA polymerase activity"/>
    <property type="evidence" value="ECO:0007669"/>
    <property type="project" value="UniProtKB-UniRule"/>
</dbReference>
<comment type="similarity">
    <text evidence="7">Belongs to the DNA polymerase type-X family.</text>
</comment>
<dbReference type="SMART" id="SM00483">
    <property type="entry name" value="POLXc"/>
    <property type="match status" value="1"/>
</dbReference>
<evidence type="ECO:0000256" key="6">
    <source>
        <dbReference type="ARBA" id="ARBA00049244"/>
    </source>
</evidence>
<feature type="domain" description="DNA-directed DNA polymerase X" evidence="8">
    <location>
        <begin position="37"/>
        <end position="434"/>
    </location>
</feature>
<reference evidence="9" key="1">
    <citation type="journal article" date="2020" name="Nat. Commun.">
        <title>Large-scale genome sequencing of mycorrhizal fungi provides insights into the early evolution of symbiotic traits.</title>
        <authorList>
            <person name="Miyauchi S."/>
            <person name="Kiss E."/>
            <person name="Kuo A."/>
            <person name="Drula E."/>
            <person name="Kohler A."/>
            <person name="Sanchez-Garcia M."/>
            <person name="Morin E."/>
            <person name="Andreopoulos B."/>
            <person name="Barry K.W."/>
            <person name="Bonito G."/>
            <person name="Buee M."/>
            <person name="Carver A."/>
            <person name="Chen C."/>
            <person name="Cichocki N."/>
            <person name="Clum A."/>
            <person name="Culley D."/>
            <person name="Crous P.W."/>
            <person name="Fauchery L."/>
            <person name="Girlanda M."/>
            <person name="Hayes R.D."/>
            <person name="Keri Z."/>
            <person name="LaButti K."/>
            <person name="Lipzen A."/>
            <person name="Lombard V."/>
            <person name="Magnuson J."/>
            <person name="Maillard F."/>
            <person name="Murat C."/>
            <person name="Nolan M."/>
            <person name="Ohm R.A."/>
            <person name="Pangilinan J."/>
            <person name="Pereira M.F."/>
            <person name="Perotto S."/>
            <person name="Peter M."/>
            <person name="Pfister S."/>
            <person name="Riley R."/>
            <person name="Sitrit Y."/>
            <person name="Stielow J.B."/>
            <person name="Szollosi G."/>
            <person name="Zifcakova L."/>
            <person name="Stursova M."/>
            <person name="Spatafora J.W."/>
            <person name="Tedersoo L."/>
            <person name="Vaario L.M."/>
            <person name="Yamada A."/>
            <person name="Yan M."/>
            <person name="Wang P."/>
            <person name="Xu J."/>
            <person name="Bruns T."/>
            <person name="Baldrian P."/>
            <person name="Vilgalys R."/>
            <person name="Dunand C."/>
            <person name="Henrissat B."/>
            <person name="Grigoriev I.V."/>
            <person name="Hibbett D."/>
            <person name="Nagy L.G."/>
            <person name="Martin F.M."/>
        </authorList>
    </citation>
    <scope>NUCLEOTIDE SEQUENCE</scope>
    <source>
        <strain evidence="9">UH-Tt-Lm1</strain>
    </source>
</reference>
<reference evidence="9" key="2">
    <citation type="submission" date="2020-11" db="EMBL/GenBank/DDBJ databases">
        <authorList>
            <consortium name="DOE Joint Genome Institute"/>
            <person name="Kuo A."/>
            <person name="Miyauchi S."/>
            <person name="Kiss E."/>
            <person name="Drula E."/>
            <person name="Kohler A."/>
            <person name="Sanchez-Garcia M."/>
            <person name="Andreopoulos B."/>
            <person name="Barry K.W."/>
            <person name="Bonito G."/>
            <person name="Buee M."/>
            <person name="Carver A."/>
            <person name="Chen C."/>
            <person name="Cichocki N."/>
            <person name="Clum A."/>
            <person name="Culley D."/>
            <person name="Crous P.W."/>
            <person name="Fauchery L."/>
            <person name="Girlanda M."/>
            <person name="Hayes R."/>
            <person name="Keri Z."/>
            <person name="Labutti K."/>
            <person name="Lipzen A."/>
            <person name="Lombard V."/>
            <person name="Magnuson J."/>
            <person name="Maillard F."/>
            <person name="Morin E."/>
            <person name="Murat C."/>
            <person name="Nolan M."/>
            <person name="Ohm R."/>
            <person name="Pangilinan J."/>
            <person name="Pereira M."/>
            <person name="Perotto S."/>
            <person name="Peter M."/>
            <person name="Riley R."/>
            <person name="Sitrit Y."/>
            <person name="Stielow B."/>
            <person name="Szollosi G."/>
            <person name="Zifcakova L."/>
            <person name="Stursova M."/>
            <person name="Spatafora J.W."/>
            <person name="Tedersoo L."/>
            <person name="Vaario L.-M."/>
            <person name="Yamada A."/>
            <person name="Yan M."/>
            <person name="Wang P."/>
            <person name="Xu J."/>
            <person name="Bruns T."/>
            <person name="Baldrian P."/>
            <person name="Vilgalys R."/>
            <person name="Henrissat B."/>
            <person name="Grigoriev I.V."/>
            <person name="Hibbett D."/>
            <person name="Nagy L.G."/>
            <person name="Martin F.M."/>
        </authorList>
    </citation>
    <scope>NUCLEOTIDE SEQUENCE</scope>
    <source>
        <strain evidence="9">UH-Tt-Lm1</strain>
    </source>
</reference>
<dbReference type="GO" id="GO:0005634">
    <property type="term" value="C:nucleus"/>
    <property type="evidence" value="ECO:0007669"/>
    <property type="project" value="UniProtKB-SubCell"/>
</dbReference>
<organism evidence="9 10">
    <name type="scientific">Thelephora terrestris</name>
    <dbReference type="NCBI Taxonomy" id="56493"/>
    <lineage>
        <taxon>Eukaryota</taxon>
        <taxon>Fungi</taxon>
        <taxon>Dikarya</taxon>
        <taxon>Basidiomycota</taxon>
        <taxon>Agaricomycotina</taxon>
        <taxon>Agaricomycetes</taxon>
        <taxon>Thelephorales</taxon>
        <taxon>Thelephoraceae</taxon>
        <taxon>Thelephora</taxon>
    </lineage>
</organism>
<dbReference type="Pfam" id="PF14791">
    <property type="entry name" value="DNA_pol_B_thumb"/>
    <property type="match status" value="1"/>
</dbReference>
<dbReference type="PANTHER" id="PTHR11276">
    <property type="entry name" value="DNA POLYMERASE TYPE-X FAMILY MEMBER"/>
    <property type="match status" value="1"/>
</dbReference>
<dbReference type="PRINTS" id="PR00870">
    <property type="entry name" value="DNAPOLXBETA"/>
</dbReference>
<dbReference type="InterPro" id="IPR037160">
    <property type="entry name" value="DNA_Pol_thumb_sf"/>
</dbReference>
<dbReference type="InterPro" id="IPR002008">
    <property type="entry name" value="DNA_pol_X_beta-like"/>
</dbReference>
<dbReference type="PANTHER" id="PTHR11276:SF28">
    <property type="entry name" value="DNA POLYMERASE LAMBDA"/>
    <property type="match status" value="1"/>
</dbReference>
<protein>
    <recommendedName>
        <fullName evidence="7">DNA polymerase</fullName>
        <ecNumber evidence="7">2.7.7.7</ecNumber>
    </recommendedName>
</protein>
<dbReference type="EMBL" id="WIUZ02000010">
    <property type="protein sequence ID" value="KAF9783387.1"/>
    <property type="molecule type" value="Genomic_DNA"/>
</dbReference>
<evidence type="ECO:0000256" key="2">
    <source>
        <dbReference type="ARBA" id="ARBA00022695"/>
    </source>
</evidence>
<evidence type="ECO:0000256" key="7">
    <source>
        <dbReference type="RuleBase" id="RU366014"/>
    </source>
</evidence>
<dbReference type="PRINTS" id="PR00869">
    <property type="entry name" value="DNAPOLX"/>
</dbReference>